<keyword evidence="4" id="KW-0645">Protease</keyword>
<evidence type="ECO:0000313" key="12">
    <source>
        <dbReference type="Proteomes" id="UP001162131"/>
    </source>
</evidence>
<feature type="chain" id="PRO_5043964527" description="legumain" evidence="9">
    <location>
        <begin position="17"/>
        <end position="417"/>
    </location>
</feature>
<dbReference type="Pfam" id="PF20985">
    <property type="entry name" value="Legum_prodom"/>
    <property type="match status" value="1"/>
</dbReference>
<evidence type="ECO:0000256" key="3">
    <source>
        <dbReference type="ARBA" id="ARBA00012628"/>
    </source>
</evidence>
<dbReference type="EC" id="3.4.22.34" evidence="3"/>
<dbReference type="GO" id="GO:0051603">
    <property type="term" value="P:proteolysis involved in protein catabolic process"/>
    <property type="evidence" value="ECO:0007669"/>
    <property type="project" value="TreeGrafter"/>
</dbReference>
<evidence type="ECO:0000256" key="1">
    <source>
        <dbReference type="ARBA" id="ARBA00000810"/>
    </source>
</evidence>
<evidence type="ECO:0000256" key="8">
    <source>
        <dbReference type="PIRSR" id="PIRSR019663-1"/>
    </source>
</evidence>
<name>A0AAU9IVX4_9CILI</name>
<evidence type="ECO:0000259" key="10">
    <source>
        <dbReference type="Pfam" id="PF20985"/>
    </source>
</evidence>
<keyword evidence="5 9" id="KW-0732">Signal</keyword>
<feature type="active site" description="Nucleophile" evidence="8">
    <location>
        <position position="180"/>
    </location>
</feature>
<gene>
    <name evidence="11" type="ORF">BSTOLATCC_MIC22339</name>
</gene>
<evidence type="ECO:0000256" key="5">
    <source>
        <dbReference type="ARBA" id="ARBA00022729"/>
    </source>
</evidence>
<dbReference type="PRINTS" id="PR00776">
    <property type="entry name" value="HEMOGLOBNASE"/>
</dbReference>
<comment type="caution">
    <text evidence="11">The sequence shown here is derived from an EMBL/GenBank/DDBJ whole genome shotgun (WGS) entry which is preliminary data.</text>
</comment>
<evidence type="ECO:0000256" key="2">
    <source>
        <dbReference type="ARBA" id="ARBA00009941"/>
    </source>
</evidence>
<dbReference type="CDD" id="cd21115">
    <property type="entry name" value="legumain_C"/>
    <property type="match status" value="1"/>
</dbReference>
<protein>
    <recommendedName>
        <fullName evidence="3">legumain</fullName>
        <ecNumber evidence="3">3.4.22.34</ecNumber>
    </recommendedName>
</protein>
<evidence type="ECO:0000256" key="4">
    <source>
        <dbReference type="ARBA" id="ARBA00022670"/>
    </source>
</evidence>
<reference evidence="11" key="1">
    <citation type="submission" date="2021-09" db="EMBL/GenBank/DDBJ databases">
        <authorList>
            <consortium name="AG Swart"/>
            <person name="Singh M."/>
            <person name="Singh A."/>
            <person name="Seah K."/>
            <person name="Emmerich C."/>
        </authorList>
    </citation>
    <scope>NUCLEOTIDE SEQUENCE</scope>
    <source>
        <strain evidence="11">ATCC30299</strain>
    </source>
</reference>
<dbReference type="PIRSF" id="PIRSF019663">
    <property type="entry name" value="Legumain"/>
    <property type="match status" value="1"/>
</dbReference>
<dbReference type="Gene3D" id="1.10.132.130">
    <property type="match status" value="1"/>
</dbReference>
<dbReference type="Gene3D" id="3.40.50.1460">
    <property type="match status" value="1"/>
</dbReference>
<dbReference type="PANTHER" id="PTHR12000">
    <property type="entry name" value="HEMOGLOBINASE FAMILY MEMBER"/>
    <property type="match status" value="1"/>
</dbReference>
<evidence type="ECO:0000313" key="11">
    <source>
        <dbReference type="EMBL" id="CAG9318982.1"/>
    </source>
</evidence>
<organism evidence="11 12">
    <name type="scientific">Blepharisma stoltei</name>
    <dbReference type="NCBI Taxonomy" id="1481888"/>
    <lineage>
        <taxon>Eukaryota</taxon>
        <taxon>Sar</taxon>
        <taxon>Alveolata</taxon>
        <taxon>Ciliophora</taxon>
        <taxon>Postciliodesmatophora</taxon>
        <taxon>Heterotrichea</taxon>
        <taxon>Heterotrichida</taxon>
        <taxon>Blepharismidae</taxon>
        <taxon>Blepharisma</taxon>
    </lineage>
</organism>
<dbReference type="InterPro" id="IPR048501">
    <property type="entry name" value="Legum_prodom"/>
</dbReference>
<dbReference type="GO" id="GO:0004197">
    <property type="term" value="F:cysteine-type endopeptidase activity"/>
    <property type="evidence" value="ECO:0007669"/>
    <property type="project" value="UniProtKB-EC"/>
</dbReference>
<comment type="catalytic activity">
    <reaction evidence="1">
        <text>Hydrolysis of proteins and small molecule substrates at -Asn-|-Xaa- bonds.</text>
        <dbReference type="EC" id="3.4.22.34"/>
    </reaction>
</comment>
<dbReference type="GO" id="GO:0006624">
    <property type="term" value="P:vacuolar protein processing"/>
    <property type="evidence" value="ECO:0007669"/>
    <property type="project" value="TreeGrafter"/>
</dbReference>
<keyword evidence="12" id="KW-1185">Reference proteome</keyword>
<dbReference type="InterPro" id="IPR046427">
    <property type="entry name" value="Legumain_prodom_sf"/>
</dbReference>
<dbReference type="Proteomes" id="UP001162131">
    <property type="component" value="Unassembled WGS sequence"/>
</dbReference>
<dbReference type="Pfam" id="PF01650">
    <property type="entry name" value="Peptidase_C13"/>
    <property type="match status" value="1"/>
</dbReference>
<feature type="active site" evidence="8">
    <location>
        <position position="139"/>
    </location>
</feature>
<evidence type="ECO:0000256" key="7">
    <source>
        <dbReference type="ARBA" id="ARBA00022807"/>
    </source>
</evidence>
<dbReference type="PANTHER" id="PTHR12000:SF42">
    <property type="entry name" value="LEGUMAIN"/>
    <property type="match status" value="1"/>
</dbReference>
<evidence type="ECO:0000256" key="9">
    <source>
        <dbReference type="SAM" id="SignalP"/>
    </source>
</evidence>
<accession>A0AAU9IVX4</accession>
<dbReference type="AlphaFoldDB" id="A0AAU9IVX4"/>
<dbReference type="FunFam" id="3.40.50.1460:FF:000006">
    <property type="entry name" value="Legumain"/>
    <property type="match status" value="1"/>
</dbReference>
<comment type="similarity">
    <text evidence="2">Belongs to the peptidase C13 family.</text>
</comment>
<dbReference type="EMBL" id="CAJZBQ010000021">
    <property type="protein sequence ID" value="CAG9318982.1"/>
    <property type="molecule type" value="Genomic_DNA"/>
</dbReference>
<dbReference type="GO" id="GO:0005773">
    <property type="term" value="C:vacuole"/>
    <property type="evidence" value="ECO:0007669"/>
    <property type="project" value="GOC"/>
</dbReference>
<sequence length="417" mass="46826">MQKLLLILCFLALSLADQYAVIAVGSNGYYNYRHQADACHAYQVLINHNIPKSNIIMMSYDDVPNALQNPFPGKLFNAPGNHSVDVNDGCIKDYIGADVTAKHFLNIIQGDELAMIGVGTGRVLKSGPNDHVFIYFVDHGASGVLSFPNTWLYNYQLIDAFTQMKAKGMYSQLTIYIEACYSGSMFDGVLKGNLNVYAVTAANATESSWGAYCPYEDFIDGIELDACLGDLFSVNWLENSDSANLTIETLDQQFDIAQSLTNLSHVSRYGNFSFVNETAGEFLGNLTDSLNFAGYEKSSNWESTEIKLNYLLHMYTKYQDPQYMEAILEEMEYRDKISGIFTQLALHFEMKYDADLMNAELRPLNTRCLEKNIMSFEQHCGNIKDYGLKYIQVLVNICEVGISNEETDSALKEICIL</sequence>
<keyword evidence="7" id="KW-0788">Thiol protease</keyword>
<keyword evidence="6" id="KW-0378">Hydrolase</keyword>
<proteinExistence type="inferred from homology"/>
<feature type="domain" description="Legumain prodomain" evidence="10">
    <location>
        <begin position="365"/>
        <end position="415"/>
    </location>
</feature>
<dbReference type="InterPro" id="IPR001096">
    <property type="entry name" value="Peptidase_C13"/>
</dbReference>
<feature type="signal peptide" evidence="9">
    <location>
        <begin position="1"/>
        <end position="16"/>
    </location>
</feature>
<evidence type="ECO:0000256" key="6">
    <source>
        <dbReference type="ARBA" id="ARBA00022801"/>
    </source>
</evidence>